<evidence type="ECO:0000256" key="3">
    <source>
        <dbReference type="SAM" id="SignalP"/>
    </source>
</evidence>
<keyword evidence="1" id="KW-0597">Phosphoprotein</keyword>
<evidence type="ECO:0000256" key="2">
    <source>
        <dbReference type="SAM" id="MobiDB-lite"/>
    </source>
</evidence>
<evidence type="ECO:0000313" key="6">
    <source>
        <dbReference type="Proteomes" id="UP000678499"/>
    </source>
</evidence>
<dbReference type="GO" id="GO:0016973">
    <property type="term" value="P:poly(A)+ mRNA export from nucleus"/>
    <property type="evidence" value="ECO:0007669"/>
    <property type="project" value="TreeGrafter"/>
</dbReference>
<feature type="chain" id="PRO_5036210323" description="THO1-MOS11 C-terminal domain-containing protein" evidence="3">
    <location>
        <begin position="21"/>
        <end position="433"/>
    </location>
</feature>
<dbReference type="Pfam" id="PF18592">
    <property type="entry name" value="Tho1_MOS11_C"/>
    <property type="match status" value="1"/>
</dbReference>
<feature type="compositionally biased region" description="Polar residues" evidence="2">
    <location>
        <begin position="374"/>
        <end position="389"/>
    </location>
</feature>
<reference evidence="5" key="1">
    <citation type="submission" date="2020-11" db="EMBL/GenBank/DDBJ databases">
        <authorList>
            <person name="Tran Van P."/>
        </authorList>
    </citation>
    <scope>NUCLEOTIDE SEQUENCE</scope>
</reference>
<evidence type="ECO:0000313" key="5">
    <source>
        <dbReference type="EMBL" id="CAD7280702.1"/>
    </source>
</evidence>
<evidence type="ECO:0000256" key="1">
    <source>
        <dbReference type="ARBA" id="ARBA00022553"/>
    </source>
</evidence>
<gene>
    <name evidence="5" type="ORF">NMOB1V02_LOCUS8359</name>
</gene>
<dbReference type="Proteomes" id="UP000678499">
    <property type="component" value="Unassembled WGS sequence"/>
</dbReference>
<feature type="domain" description="THO1-MOS11 C-terminal" evidence="4">
    <location>
        <begin position="309"/>
        <end position="338"/>
    </location>
</feature>
<sequence>MNSKAATVLALTAVVSSVTARTALDLSSFQKTLENGCRCGKAFYSGAREMRRLEVIGLCLEDLNAGVARYSPRVPIETECPQLAVSTYARLNEFATWRRDSLPGGEIGARFDQCFYANLGYLRGDGSFDQLAFQKEISTSYLEEPTLASDRDAILLLQAVLNRARSPVCTAIERPDEYIRCVSSSCAAFIVGCSDQKGKPIMSSPYADIDEEALLGEVDGRVDEALDDHILDDDDEFVLDHGVAKHTTAKPTSVSENVDREKVDETPVQKPQKHNPIVFNEELPLKSVQEHKPIILSPSSTEKVVPLGKEAELKLKRAERFGIVNENTAKLARIARFGEVKPPAAAATKTTSTTTSVKASKIPLRGRGRGITRSPRSVNQTAAENTQKPAANVAPAKEVGQRKLQRAIRFRGTTSSTDDEKKRSRAQRFGLVK</sequence>
<dbReference type="EMBL" id="CAJPEX010002334">
    <property type="protein sequence ID" value="CAG0920854.1"/>
    <property type="molecule type" value="Genomic_DNA"/>
</dbReference>
<dbReference type="GO" id="GO:0005634">
    <property type="term" value="C:nucleus"/>
    <property type="evidence" value="ECO:0007669"/>
    <property type="project" value="TreeGrafter"/>
</dbReference>
<feature type="signal peptide" evidence="3">
    <location>
        <begin position="1"/>
        <end position="20"/>
    </location>
</feature>
<dbReference type="EMBL" id="OA884371">
    <property type="protein sequence ID" value="CAD7280702.1"/>
    <property type="molecule type" value="Genomic_DNA"/>
</dbReference>
<feature type="region of interest" description="Disordered" evidence="2">
    <location>
        <begin position="248"/>
        <end position="271"/>
    </location>
</feature>
<dbReference type="InterPro" id="IPR052240">
    <property type="entry name" value="SAP_domain_ribonucleoprotein"/>
</dbReference>
<organism evidence="5">
    <name type="scientific">Notodromas monacha</name>
    <dbReference type="NCBI Taxonomy" id="399045"/>
    <lineage>
        <taxon>Eukaryota</taxon>
        <taxon>Metazoa</taxon>
        <taxon>Ecdysozoa</taxon>
        <taxon>Arthropoda</taxon>
        <taxon>Crustacea</taxon>
        <taxon>Oligostraca</taxon>
        <taxon>Ostracoda</taxon>
        <taxon>Podocopa</taxon>
        <taxon>Podocopida</taxon>
        <taxon>Cypridocopina</taxon>
        <taxon>Cypridoidea</taxon>
        <taxon>Cyprididae</taxon>
        <taxon>Notodromas</taxon>
    </lineage>
</organism>
<dbReference type="PANTHER" id="PTHR46551">
    <property type="entry name" value="SAP DOMAIN-CONTAINING RIBONUCLEOPROTEIN"/>
    <property type="match status" value="1"/>
</dbReference>
<feature type="region of interest" description="Disordered" evidence="2">
    <location>
        <begin position="342"/>
        <end position="433"/>
    </location>
</feature>
<name>A0A7R9BU93_9CRUS</name>
<keyword evidence="6" id="KW-1185">Reference proteome</keyword>
<keyword evidence="3" id="KW-0732">Signal</keyword>
<dbReference type="PANTHER" id="PTHR46551:SF1">
    <property type="entry name" value="SAP DOMAIN-CONTAINING RIBONUCLEOPROTEIN"/>
    <property type="match status" value="1"/>
</dbReference>
<proteinExistence type="predicted"/>
<feature type="compositionally biased region" description="Low complexity" evidence="2">
    <location>
        <begin position="344"/>
        <end position="361"/>
    </location>
</feature>
<protein>
    <recommendedName>
        <fullName evidence="4">THO1-MOS11 C-terminal domain-containing protein</fullName>
    </recommendedName>
</protein>
<accession>A0A7R9BU93</accession>
<feature type="compositionally biased region" description="Basic and acidic residues" evidence="2">
    <location>
        <begin position="257"/>
        <end position="267"/>
    </location>
</feature>
<dbReference type="InterPro" id="IPR040746">
    <property type="entry name" value="THO1_MOS11_C"/>
</dbReference>
<dbReference type="AlphaFoldDB" id="A0A7R9BU93"/>
<evidence type="ECO:0000259" key="4">
    <source>
        <dbReference type="Pfam" id="PF18592"/>
    </source>
</evidence>